<proteinExistence type="predicted"/>
<reference evidence="2 3" key="2">
    <citation type="journal article" date="2011" name="Stand. Genomic Sci.">
        <title>Complete genome sequence of Leadbetterella byssophila type strain (4M15).</title>
        <authorList>
            <person name="Abt B."/>
            <person name="Teshima H."/>
            <person name="Lucas S."/>
            <person name="Lapidus A."/>
            <person name="Del Rio T.G."/>
            <person name="Nolan M."/>
            <person name="Tice H."/>
            <person name="Cheng J.F."/>
            <person name="Pitluck S."/>
            <person name="Liolios K."/>
            <person name="Pagani I."/>
            <person name="Ivanova N."/>
            <person name="Mavromatis K."/>
            <person name="Pati A."/>
            <person name="Tapia R."/>
            <person name="Han C."/>
            <person name="Goodwin L."/>
            <person name="Chen A."/>
            <person name="Palaniappan K."/>
            <person name="Land M."/>
            <person name="Hauser L."/>
            <person name="Chang Y.J."/>
            <person name="Jeffries C.D."/>
            <person name="Rohde M."/>
            <person name="Goker M."/>
            <person name="Tindall B.J."/>
            <person name="Detter J.C."/>
            <person name="Woyke T."/>
            <person name="Bristow J."/>
            <person name="Eisen J.A."/>
            <person name="Markowitz V."/>
            <person name="Hugenholtz P."/>
            <person name="Klenk H.P."/>
            <person name="Kyrpides N.C."/>
        </authorList>
    </citation>
    <scope>NUCLEOTIDE SEQUENCE [LARGE SCALE GENOMIC DNA]</scope>
    <source>
        <strain evidence="3">DSM 17132 / JCM 16389 / KACC 11308 / NBRC 106382 / 4M15</strain>
    </source>
</reference>
<gene>
    <name evidence="2" type="ordered locus">Lbys_1158</name>
</gene>
<organism evidence="2 3">
    <name type="scientific">Leadbetterella byssophila (strain DSM 17132 / JCM 16389 / KACC 11308 / NBRC 106382 / 4M15)</name>
    <dbReference type="NCBI Taxonomy" id="649349"/>
    <lineage>
        <taxon>Bacteria</taxon>
        <taxon>Pseudomonadati</taxon>
        <taxon>Bacteroidota</taxon>
        <taxon>Cytophagia</taxon>
        <taxon>Cytophagales</taxon>
        <taxon>Leadbetterellaceae</taxon>
        <taxon>Leadbetterella</taxon>
    </lineage>
</organism>
<keyword evidence="3" id="KW-1185">Reference proteome</keyword>
<feature type="domain" description="MobA-like NTP transferase" evidence="1">
    <location>
        <begin position="5"/>
        <end position="159"/>
    </location>
</feature>
<dbReference type="OrthoDB" id="9779263at2"/>
<dbReference type="InterPro" id="IPR029044">
    <property type="entry name" value="Nucleotide-diphossugar_trans"/>
</dbReference>
<evidence type="ECO:0000313" key="3">
    <source>
        <dbReference type="Proteomes" id="UP000007435"/>
    </source>
</evidence>
<dbReference type="RefSeq" id="WP_013407930.1">
    <property type="nucleotide sequence ID" value="NC_014655.1"/>
</dbReference>
<dbReference type="eggNOG" id="COG2068">
    <property type="taxonomic scope" value="Bacteria"/>
</dbReference>
<dbReference type="PANTHER" id="PTHR43777:SF1">
    <property type="entry name" value="MOLYBDENUM COFACTOR CYTIDYLYLTRANSFERASE"/>
    <property type="match status" value="1"/>
</dbReference>
<dbReference type="EMBL" id="CP002305">
    <property type="protein sequence ID" value="ADQ16880.1"/>
    <property type="molecule type" value="Genomic_DNA"/>
</dbReference>
<evidence type="ECO:0000259" key="1">
    <source>
        <dbReference type="Pfam" id="PF12804"/>
    </source>
</evidence>
<dbReference type="GO" id="GO:0016779">
    <property type="term" value="F:nucleotidyltransferase activity"/>
    <property type="evidence" value="ECO:0007669"/>
    <property type="project" value="UniProtKB-ARBA"/>
</dbReference>
<sequence length="188" mass="20808">MNTGAVILAGGESKRMGKIKALLPVNEIPIIRYLGDRLIETDLHPIVIVLGAHRKQIAPALEGMPIGVIDNPDWQNGLGTSLRMGLVGSYMITKGIDALIFMAVDMPEVSVDHLESLKKAAESEVEVVFTKGTDFPFIVKSSAFLQILDLNHDQAIESLKKLPHLEIDFGGMLDLNHYDDYLNYEWKP</sequence>
<dbReference type="Gene3D" id="3.90.550.10">
    <property type="entry name" value="Spore Coat Polysaccharide Biosynthesis Protein SpsA, Chain A"/>
    <property type="match status" value="1"/>
</dbReference>
<evidence type="ECO:0000313" key="2">
    <source>
        <dbReference type="EMBL" id="ADQ16880.1"/>
    </source>
</evidence>
<dbReference type="HOGENOM" id="CLU_061980_2_0_10"/>
<dbReference type="SUPFAM" id="SSF53448">
    <property type="entry name" value="Nucleotide-diphospho-sugar transferases"/>
    <property type="match status" value="1"/>
</dbReference>
<protein>
    <recommendedName>
        <fullName evidence="1">MobA-like NTP transferase domain-containing protein</fullName>
    </recommendedName>
</protein>
<dbReference type="Pfam" id="PF12804">
    <property type="entry name" value="NTP_transf_3"/>
    <property type="match status" value="1"/>
</dbReference>
<name>E4RTM3_LEAB4</name>
<dbReference type="InterPro" id="IPR025877">
    <property type="entry name" value="MobA-like_NTP_Trfase"/>
</dbReference>
<dbReference type="KEGG" id="lby:Lbys_1158"/>
<dbReference type="AlphaFoldDB" id="E4RTM3"/>
<dbReference type="PANTHER" id="PTHR43777">
    <property type="entry name" value="MOLYBDENUM COFACTOR CYTIDYLYLTRANSFERASE"/>
    <property type="match status" value="1"/>
</dbReference>
<accession>E4RTM3</accession>
<reference key="1">
    <citation type="submission" date="2010-11" db="EMBL/GenBank/DDBJ databases">
        <title>The complete genome of Leadbetterella byssophila DSM 17132.</title>
        <authorList>
            <consortium name="US DOE Joint Genome Institute (JGI-PGF)"/>
            <person name="Lucas S."/>
            <person name="Copeland A."/>
            <person name="Lapidus A."/>
            <person name="Glavina del Rio T."/>
            <person name="Dalin E."/>
            <person name="Tice H."/>
            <person name="Bruce D."/>
            <person name="Goodwin L."/>
            <person name="Pitluck S."/>
            <person name="Kyrpides N."/>
            <person name="Mavromatis K."/>
            <person name="Ivanova N."/>
            <person name="Teshima H."/>
            <person name="Brettin T."/>
            <person name="Detter J.C."/>
            <person name="Han C."/>
            <person name="Tapia R."/>
            <person name="Land M."/>
            <person name="Hauser L."/>
            <person name="Markowitz V."/>
            <person name="Cheng J.-F."/>
            <person name="Hugenholtz P."/>
            <person name="Woyke T."/>
            <person name="Wu D."/>
            <person name="Tindall B."/>
            <person name="Pomrenke H.G."/>
            <person name="Brambilla E."/>
            <person name="Klenk H.-P."/>
            <person name="Eisen J.A."/>
        </authorList>
    </citation>
    <scope>NUCLEOTIDE SEQUENCE [LARGE SCALE GENOMIC DNA]</scope>
    <source>
        <strain>DSM 17132</strain>
    </source>
</reference>
<dbReference type="Proteomes" id="UP000007435">
    <property type="component" value="Chromosome"/>
</dbReference>
<dbReference type="STRING" id="649349.Lbys_1158"/>